<protein>
    <submittedName>
        <fullName evidence="1">Ubiquinol cytochrome-c reductase assembly protein Cbp3</fullName>
        <ecNumber evidence="1">2.3.1.179</ecNumber>
    </submittedName>
</protein>
<feature type="non-terminal residue" evidence="1">
    <location>
        <position position="1"/>
    </location>
</feature>
<dbReference type="EC" id="2.3.1.179" evidence="1"/>
<keyword evidence="1" id="KW-0012">Acyltransferase</keyword>
<proteinExistence type="predicted"/>
<comment type="caution">
    <text evidence="1">The sequence shown here is derived from an EMBL/GenBank/DDBJ whole genome shotgun (WGS) entry which is preliminary data.</text>
</comment>
<name>A0ACC1JB38_9FUNG</name>
<dbReference type="EMBL" id="JANBPW010001425">
    <property type="protein sequence ID" value="KAJ1944580.1"/>
    <property type="molecule type" value="Genomic_DNA"/>
</dbReference>
<keyword evidence="2" id="KW-1185">Reference proteome</keyword>
<evidence type="ECO:0000313" key="1">
    <source>
        <dbReference type="EMBL" id="KAJ1944580.1"/>
    </source>
</evidence>
<keyword evidence="1" id="KW-0808">Transferase</keyword>
<dbReference type="Proteomes" id="UP001150603">
    <property type="component" value="Unassembled WGS sequence"/>
</dbReference>
<accession>A0ACC1JB38</accession>
<reference evidence="1" key="1">
    <citation type="submission" date="2022-07" db="EMBL/GenBank/DDBJ databases">
        <title>Phylogenomic reconstructions and comparative analyses of Kickxellomycotina fungi.</title>
        <authorList>
            <person name="Reynolds N.K."/>
            <person name="Stajich J.E."/>
            <person name="Barry K."/>
            <person name="Grigoriev I.V."/>
            <person name="Crous P."/>
            <person name="Smith M.E."/>
        </authorList>
    </citation>
    <scope>NUCLEOTIDE SEQUENCE</scope>
    <source>
        <strain evidence="1">NRRL 5244</strain>
    </source>
</reference>
<sequence length="205" mass="23683">RQQYSSEKKTDATRPQYTLPPKYARVARSVLSYFLPQYQAQNIGKELYRVSSTYPQFQEFWVTECKLPESFQTWFSTSSLYVWMMLVRIRADPNAKHYNQELVDCFFRDAEKKIRDSGVKSGRIVNDTLKDLVSSYKGTVMSLDEGLARSDAVLAAAIWRNLVPSDSAILEIDAVTEYVRKQLARLDKVTLEQLIQGEFVFDPII</sequence>
<gene>
    <name evidence="1" type="primary">cbp3</name>
    <name evidence="1" type="ORF">FBU59_002563</name>
</gene>
<organism evidence="1 2">
    <name type="scientific">Linderina macrospora</name>
    <dbReference type="NCBI Taxonomy" id="4868"/>
    <lineage>
        <taxon>Eukaryota</taxon>
        <taxon>Fungi</taxon>
        <taxon>Fungi incertae sedis</taxon>
        <taxon>Zoopagomycota</taxon>
        <taxon>Kickxellomycotina</taxon>
        <taxon>Kickxellomycetes</taxon>
        <taxon>Kickxellales</taxon>
        <taxon>Kickxellaceae</taxon>
        <taxon>Linderina</taxon>
    </lineage>
</organism>
<evidence type="ECO:0000313" key="2">
    <source>
        <dbReference type="Proteomes" id="UP001150603"/>
    </source>
</evidence>